<feature type="non-terminal residue" evidence="8">
    <location>
        <position position="1"/>
    </location>
</feature>
<comment type="similarity">
    <text evidence="5">Belongs to the SAT4 family.</text>
</comment>
<reference evidence="8 9" key="1">
    <citation type="submission" date="2016-12" db="EMBL/GenBank/DDBJ databases">
        <title>The genomes of Aspergillus section Nigri reveals drivers in fungal speciation.</title>
        <authorList>
            <consortium name="DOE Joint Genome Institute"/>
            <person name="Vesth T.C."/>
            <person name="Nybo J."/>
            <person name="Theobald S."/>
            <person name="Brandl J."/>
            <person name="Frisvad J.C."/>
            <person name="Nielsen K.F."/>
            <person name="Lyhne E.K."/>
            <person name="Kogle M.E."/>
            <person name="Kuo A."/>
            <person name="Riley R."/>
            <person name="Clum A."/>
            <person name="Nolan M."/>
            <person name="Lipzen A."/>
            <person name="Salamov A."/>
            <person name="Henrissat B."/>
            <person name="Wiebenga A."/>
            <person name="De Vries R.P."/>
            <person name="Grigoriev I.V."/>
            <person name="Mortensen U.H."/>
            <person name="Andersen M.R."/>
            <person name="Baker S.E."/>
        </authorList>
    </citation>
    <scope>NUCLEOTIDE SEQUENCE [LARGE SCALE GENOMIC DNA]</scope>
    <source>
        <strain evidence="8 9">CBS 121591</strain>
    </source>
</reference>
<evidence type="ECO:0000313" key="8">
    <source>
        <dbReference type="EMBL" id="PYH85219.1"/>
    </source>
</evidence>
<dbReference type="InterPro" id="IPR049326">
    <property type="entry name" value="Rhodopsin_dom_fungi"/>
</dbReference>
<keyword evidence="4 6" id="KW-0472">Membrane</keyword>
<dbReference type="PANTHER" id="PTHR33048:SF47">
    <property type="entry name" value="INTEGRAL MEMBRANE PROTEIN-RELATED"/>
    <property type="match status" value="1"/>
</dbReference>
<accession>A0A319CL86</accession>
<dbReference type="Pfam" id="PF20684">
    <property type="entry name" value="Fung_rhodopsin"/>
    <property type="match status" value="1"/>
</dbReference>
<dbReference type="GO" id="GO:0016020">
    <property type="term" value="C:membrane"/>
    <property type="evidence" value="ECO:0007669"/>
    <property type="project" value="UniProtKB-SubCell"/>
</dbReference>
<comment type="subcellular location">
    <subcellularLocation>
        <location evidence="1">Membrane</location>
        <topology evidence="1">Multi-pass membrane protein</topology>
    </subcellularLocation>
</comment>
<dbReference type="OrthoDB" id="5417844at2759"/>
<feature type="transmembrane region" description="Helical" evidence="6">
    <location>
        <begin position="21"/>
        <end position="49"/>
    </location>
</feature>
<keyword evidence="9" id="KW-1185">Reference proteome</keyword>
<dbReference type="RefSeq" id="XP_025495419.1">
    <property type="nucleotide sequence ID" value="XM_025630856.1"/>
</dbReference>
<evidence type="ECO:0000259" key="7">
    <source>
        <dbReference type="Pfam" id="PF20684"/>
    </source>
</evidence>
<feature type="transmembrane region" description="Helical" evidence="6">
    <location>
        <begin position="104"/>
        <end position="135"/>
    </location>
</feature>
<evidence type="ECO:0000256" key="3">
    <source>
        <dbReference type="ARBA" id="ARBA00022989"/>
    </source>
</evidence>
<proteinExistence type="inferred from homology"/>
<gene>
    <name evidence="8" type="ORF">BO82DRAFT_248742</name>
</gene>
<feature type="non-terminal residue" evidence="8">
    <location>
        <position position="178"/>
    </location>
</feature>
<evidence type="ECO:0000256" key="2">
    <source>
        <dbReference type="ARBA" id="ARBA00022692"/>
    </source>
</evidence>
<dbReference type="STRING" id="1448315.A0A319CL86"/>
<dbReference type="InterPro" id="IPR052337">
    <property type="entry name" value="SAT4-like"/>
</dbReference>
<dbReference type="Proteomes" id="UP000248340">
    <property type="component" value="Unassembled WGS sequence"/>
</dbReference>
<evidence type="ECO:0000256" key="5">
    <source>
        <dbReference type="ARBA" id="ARBA00038359"/>
    </source>
</evidence>
<evidence type="ECO:0000313" key="9">
    <source>
        <dbReference type="Proteomes" id="UP000248340"/>
    </source>
</evidence>
<evidence type="ECO:0000256" key="4">
    <source>
        <dbReference type="ARBA" id="ARBA00023136"/>
    </source>
</evidence>
<keyword evidence="2 6" id="KW-0812">Transmembrane</keyword>
<evidence type="ECO:0000256" key="1">
    <source>
        <dbReference type="ARBA" id="ARBA00004141"/>
    </source>
</evidence>
<dbReference type="GeneID" id="37133597"/>
<keyword evidence="3 6" id="KW-1133">Transmembrane helix</keyword>
<dbReference type="AlphaFoldDB" id="A0A319CL86"/>
<dbReference type="EMBL" id="KZ821680">
    <property type="protein sequence ID" value="PYH85219.1"/>
    <property type="molecule type" value="Genomic_DNA"/>
</dbReference>
<feature type="domain" description="Rhodopsin" evidence="7">
    <location>
        <begin position="3"/>
        <end position="178"/>
    </location>
</feature>
<dbReference type="VEuPathDB" id="FungiDB:BO82DRAFT_248742"/>
<name>A0A319CL86_9EURO</name>
<protein>
    <recommendedName>
        <fullName evidence="7">Rhodopsin domain-containing protein</fullName>
    </recommendedName>
</protein>
<evidence type="ECO:0000256" key="6">
    <source>
        <dbReference type="SAM" id="Phobius"/>
    </source>
</evidence>
<organism evidence="8 9">
    <name type="scientific">Aspergillus uvarum CBS 121591</name>
    <dbReference type="NCBI Taxonomy" id="1448315"/>
    <lineage>
        <taxon>Eukaryota</taxon>
        <taxon>Fungi</taxon>
        <taxon>Dikarya</taxon>
        <taxon>Ascomycota</taxon>
        <taxon>Pezizomycotina</taxon>
        <taxon>Eurotiomycetes</taxon>
        <taxon>Eurotiomycetidae</taxon>
        <taxon>Eurotiales</taxon>
        <taxon>Aspergillaceae</taxon>
        <taxon>Aspergillus</taxon>
        <taxon>Aspergillus subgen. Circumdati</taxon>
    </lineage>
</organism>
<dbReference type="PANTHER" id="PTHR33048">
    <property type="entry name" value="PTH11-LIKE INTEGRAL MEMBRANE PROTEIN (AFU_ORTHOLOGUE AFUA_5G11245)"/>
    <property type="match status" value="1"/>
</dbReference>
<sequence>YTVAIKFSILLSYRRVFRIPYVMHATAGVAAVVSAWALACALIVCLQCIPLQGYWDKSIPAKCWVNSRDYFLGKSIPDTVTDLCILAIPLKPIWELHTNRMQKFVLTLTFLVGGLYGVLNADCIANVTVISIIRLVCLLRVDLSSEDITWNFVPYLIWTCVELNVGTVAACLPCLRPL</sequence>